<feature type="domain" description="Type II secretion system protein GspF" evidence="7">
    <location>
        <begin position="160"/>
        <end position="287"/>
    </location>
</feature>
<dbReference type="EMBL" id="WBJY01000001">
    <property type="protein sequence ID" value="KAB1648849.1"/>
    <property type="molecule type" value="Genomic_DNA"/>
</dbReference>
<evidence type="ECO:0000313" key="8">
    <source>
        <dbReference type="EMBL" id="KAB1648849.1"/>
    </source>
</evidence>
<evidence type="ECO:0000256" key="2">
    <source>
        <dbReference type="ARBA" id="ARBA00022475"/>
    </source>
</evidence>
<evidence type="ECO:0000313" key="9">
    <source>
        <dbReference type="Proteomes" id="UP000431744"/>
    </source>
</evidence>
<feature type="transmembrane region" description="Helical" evidence="6">
    <location>
        <begin position="271"/>
        <end position="293"/>
    </location>
</feature>
<dbReference type="OrthoDB" id="5243064at2"/>
<sequence>MTHAIALALPGAVLALAATVFIAALLPSRPALAAALDRLGTSAAPAEPSPPARWDVRVGTWVHAHLPDLPVFAPPATDLRLVGVTPSTFFRDKALLAALGLIAPSVFGIVMNALGLLPALVPVALGPILAAALWFAPDRDVRVRARAARTEFARAVAVYLELVAVERKRGAPAGQALVTTSEVGSTWVFARIREELTRARLAGVAPWTALGGLADEIGVPELADVAKIVRLSGEEGASVAESLRGRGRTLRGQLLADEHAKANQASERMSVPLTLLAFVFVGVVLTPLVLNLLA</sequence>
<evidence type="ECO:0000256" key="4">
    <source>
        <dbReference type="ARBA" id="ARBA00022989"/>
    </source>
</evidence>
<comment type="subcellular location">
    <subcellularLocation>
        <location evidence="1">Cell membrane</location>
        <topology evidence="1">Multi-pass membrane protein</topology>
    </subcellularLocation>
</comment>
<comment type="caution">
    <text evidence="8">The sequence shown here is derived from an EMBL/GenBank/DDBJ whole genome shotgun (WGS) entry which is preliminary data.</text>
</comment>
<evidence type="ECO:0000256" key="1">
    <source>
        <dbReference type="ARBA" id="ARBA00004651"/>
    </source>
</evidence>
<proteinExistence type="predicted"/>
<dbReference type="PANTHER" id="PTHR35007">
    <property type="entry name" value="INTEGRAL MEMBRANE PROTEIN-RELATED"/>
    <property type="match status" value="1"/>
</dbReference>
<gene>
    <name evidence="8" type="ORF">F8O04_00650</name>
</gene>
<dbReference type="InterPro" id="IPR018076">
    <property type="entry name" value="T2SS_GspF_dom"/>
</dbReference>
<dbReference type="AlphaFoldDB" id="A0A6H9WD74"/>
<organism evidence="8 9">
    <name type="scientific">Pseudoclavibacter endophyticus</name>
    <dbReference type="NCBI Taxonomy" id="1778590"/>
    <lineage>
        <taxon>Bacteria</taxon>
        <taxon>Bacillati</taxon>
        <taxon>Actinomycetota</taxon>
        <taxon>Actinomycetes</taxon>
        <taxon>Micrococcales</taxon>
        <taxon>Microbacteriaceae</taxon>
        <taxon>Pseudoclavibacter</taxon>
    </lineage>
</organism>
<evidence type="ECO:0000256" key="5">
    <source>
        <dbReference type="ARBA" id="ARBA00023136"/>
    </source>
</evidence>
<dbReference type="Pfam" id="PF00482">
    <property type="entry name" value="T2SSF"/>
    <property type="match status" value="1"/>
</dbReference>
<evidence type="ECO:0000256" key="6">
    <source>
        <dbReference type="SAM" id="Phobius"/>
    </source>
</evidence>
<dbReference type="Proteomes" id="UP000431744">
    <property type="component" value="Unassembled WGS sequence"/>
</dbReference>
<keyword evidence="3 6" id="KW-0812">Transmembrane</keyword>
<keyword evidence="2" id="KW-1003">Cell membrane</keyword>
<keyword evidence="9" id="KW-1185">Reference proteome</keyword>
<accession>A0A6H9WD74</accession>
<name>A0A6H9WD74_9MICO</name>
<keyword evidence="5 6" id="KW-0472">Membrane</keyword>
<dbReference type="RefSeq" id="WP_158027403.1">
    <property type="nucleotide sequence ID" value="NZ_BMHG01000001.1"/>
</dbReference>
<feature type="transmembrane region" description="Helical" evidence="6">
    <location>
        <begin position="109"/>
        <end position="136"/>
    </location>
</feature>
<protein>
    <submittedName>
        <fullName evidence="8">TadC protein</fullName>
    </submittedName>
</protein>
<evidence type="ECO:0000256" key="3">
    <source>
        <dbReference type="ARBA" id="ARBA00022692"/>
    </source>
</evidence>
<dbReference type="PANTHER" id="PTHR35007:SF1">
    <property type="entry name" value="PILUS ASSEMBLY PROTEIN"/>
    <property type="match status" value="1"/>
</dbReference>
<reference evidence="8 9" key="1">
    <citation type="submission" date="2019-09" db="EMBL/GenBank/DDBJ databases">
        <title>Phylogeny of genus Pseudoclavibacter and closely related genus.</title>
        <authorList>
            <person name="Li Y."/>
        </authorList>
    </citation>
    <scope>NUCLEOTIDE SEQUENCE [LARGE SCALE GENOMIC DNA]</scope>
    <source>
        <strain evidence="8 9">EGI 60007</strain>
    </source>
</reference>
<dbReference type="GO" id="GO:0005886">
    <property type="term" value="C:plasma membrane"/>
    <property type="evidence" value="ECO:0007669"/>
    <property type="project" value="UniProtKB-SubCell"/>
</dbReference>
<evidence type="ECO:0000259" key="7">
    <source>
        <dbReference type="Pfam" id="PF00482"/>
    </source>
</evidence>
<keyword evidence="4 6" id="KW-1133">Transmembrane helix</keyword>